<dbReference type="Gene3D" id="3.30.200.20">
    <property type="entry name" value="Phosphorylase Kinase, domain 1"/>
    <property type="match status" value="1"/>
</dbReference>
<dbReference type="SMART" id="SM00811">
    <property type="entry name" value="Alpha_kinase"/>
    <property type="match status" value="1"/>
</dbReference>
<keyword evidence="9" id="KW-1185">Reference proteome</keyword>
<evidence type="ECO:0000256" key="2">
    <source>
        <dbReference type="ARBA" id="ARBA00022525"/>
    </source>
</evidence>
<evidence type="ECO:0000259" key="7">
    <source>
        <dbReference type="PROSITE" id="PS51158"/>
    </source>
</evidence>
<sequence length="678" mass="74955">MESSVAKARSTVRPLDSKGVFRAHCSADVLFLIDTTYSMQPYIDAAKDQVYAIISGIETAFLGDSTVRVAVVGYKDHGDSPNIEFLDFTSSLGQARDFLGKLSAAGGDDFPEDVLGGLWQATTASWTQPTRCIFHIADAPGHSRALHDLYESEDYYYTPGTEPHGLTYAPIVQNLVELGVDYTFFHIAPHTDRMLSAFSRVYQAAGADSKLLPSNKYHGGASGASASSKAQASNSPRRLFQELHLGTDTASLKHLVMKSVTESVTRTSTRLTLAIRPSNRSHIPGDEPAAANLETALPQWSSPTWFDKKADLEGFCPEVVVYSNSTLADMMHSDDHIKLSFAQLTLNSRSKPFGQGAQRLASYARVEASDSHFVVKSFASRDDCKGMEHQIEDMRAQALCKAFALEFNGLMRPEKSIDFIVTACLQTKADAAAGRREGCLSLEPHLPGDYVKYNNNAMYVNEDLPDDHPVNAVAQAFSHFTFERSWGHFMVVDLQGVGNLLTDPVIHTKDPERFKLNDLNMSTEGFKFFFVSHQCNHVCRELGLISDRDMAASGNYRFRERWPALEPTLCCSNKLCQSIIRLSDAKKSPKFPGYHWCDVCWPELQSSTAQWICTAPGDTHRFDVSRFFYVSQGKLPPQQCLAHVEKDANVSSAATVGGGLWALTKNESRRSLVLGNEH</sequence>
<comment type="caution">
    <text evidence="8">The sequence shown here is derived from an EMBL/GenBank/DDBJ whole genome shotgun (WGS) entry which is preliminary data.</text>
</comment>
<evidence type="ECO:0000256" key="1">
    <source>
        <dbReference type="ARBA" id="ARBA00004613"/>
    </source>
</evidence>
<dbReference type="OrthoDB" id="301415at2759"/>
<comment type="subcellular location">
    <subcellularLocation>
        <location evidence="1">Secreted</location>
    </subcellularLocation>
</comment>
<dbReference type="InterPro" id="IPR056861">
    <property type="entry name" value="HMCN1-like_VWA"/>
</dbReference>
<keyword evidence="4" id="KW-0808">Transferase</keyword>
<dbReference type="Pfam" id="PF02816">
    <property type="entry name" value="Alpha_kinase"/>
    <property type="match status" value="1"/>
</dbReference>
<dbReference type="SUPFAM" id="SSF56112">
    <property type="entry name" value="Protein kinase-like (PK-like)"/>
    <property type="match status" value="1"/>
</dbReference>
<dbReference type="GO" id="GO:0005524">
    <property type="term" value="F:ATP binding"/>
    <property type="evidence" value="ECO:0007669"/>
    <property type="project" value="InterPro"/>
</dbReference>
<keyword evidence="6" id="KW-0418">Kinase</keyword>
<name>A0A9P4QV91_9PLEO</name>
<dbReference type="PANTHER" id="PTHR47763">
    <property type="entry name" value="ALPHA-PROTEIN KINASE VWKA"/>
    <property type="match status" value="1"/>
</dbReference>
<dbReference type="InterPro" id="IPR011009">
    <property type="entry name" value="Kinase-like_dom_sf"/>
</dbReference>
<keyword evidence="5" id="KW-0732">Signal</keyword>
<dbReference type="Gene3D" id="3.20.200.10">
    <property type="entry name" value="MHCK/EF2 kinase"/>
    <property type="match status" value="1"/>
</dbReference>
<evidence type="ECO:0000256" key="3">
    <source>
        <dbReference type="ARBA" id="ARBA00022527"/>
    </source>
</evidence>
<keyword evidence="3" id="KW-0723">Serine/threonine-protein kinase</keyword>
<evidence type="ECO:0000313" key="8">
    <source>
        <dbReference type="EMBL" id="KAF2733344.1"/>
    </source>
</evidence>
<dbReference type="GO" id="GO:0004674">
    <property type="term" value="F:protein serine/threonine kinase activity"/>
    <property type="evidence" value="ECO:0007669"/>
    <property type="project" value="UniProtKB-KW"/>
</dbReference>
<dbReference type="CDD" id="cd00198">
    <property type="entry name" value="vWFA"/>
    <property type="match status" value="1"/>
</dbReference>
<feature type="domain" description="Alpha-type protein kinase" evidence="7">
    <location>
        <begin position="324"/>
        <end position="547"/>
    </location>
</feature>
<dbReference type="CDD" id="cd04515">
    <property type="entry name" value="Alpha_kinase"/>
    <property type="match status" value="1"/>
</dbReference>
<proteinExistence type="predicted"/>
<keyword evidence="2" id="KW-0964">Secreted</keyword>
<dbReference type="Proteomes" id="UP000799444">
    <property type="component" value="Unassembled WGS sequence"/>
</dbReference>
<dbReference type="SUPFAM" id="SSF53300">
    <property type="entry name" value="vWA-like"/>
    <property type="match status" value="1"/>
</dbReference>
<dbReference type="AlphaFoldDB" id="A0A9P4QV91"/>
<organism evidence="8 9">
    <name type="scientific">Polyplosphaeria fusca</name>
    <dbReference type="NCBI Taxonomy" id="682080"/>
    <lineage>
        <taxon>Eukaryota</taxon>
        <taxon>Fungi</taxon>
        <taxon>Dikarya</taxon>
        <taxon>Ascomycota</taxon>
        <taxon>Pezizomycotina</taxon>
        <taxon>Dothideomycetes</taxon>
        <taxon>Pleosporomycetidae</taxon>
        <taxon>Pleosporales</taxon>
        <taxon>Tetraplosphaeriaceae</taxon>
        <taxon>Polyplosphaeria</taxon>
    </lineage>
</organism>
<evidence type="ECO:0000256" key="6">
    <source>
        <dbReference type="ARBA" id="ARBA00022777"/>
    </source>
</evidence>
<accession>A0A9P4QV91</accession>
<dbReference type="PANTHER" id="PTHR47763:SF4">
    <property type="entry name" value="ALPHA-PROTEIN KINASE VWKA"/>
    <property type="match status" value="1"/>
</dbReference>
<evidence type="ECO:0000313" key="9">
    <source>
        <dbReference type="Proteomes" id="UP000799444"/>
    </source>
</evidence>
<dbReference type="Gene3D" id="3.40.50.410">
    <property type="entry name" value="von Willebrand factor, type A domain"/>
    <property type="match status" value="1"/>
</dbReference>
<protein>
    <recommendedName>
        <fullName evidence="7">Alpha-type protein kinase domain-containing protein</fullName>
    </recommendedName>
</protein>
<evidence type="ECO:0000256" key="5">
    <source>
        <dbReference type="ARBA" id="ARBA00022729"/>
    </source>
</evidence>
<dbReference type="PROSITE" id="PS51158">
    <property type="entry name" value="ALPHA_KINASE"/>
    <property type="match status" value="1"/>
</dbReference>
<dbReference type="EMBL" id="ML996162">
    <property type="protein sequence ID" value="KAF2733344.1"/>
    <property type="molecule type" value="Genomic_DNA"/>
</dbReference>
<reference evidence="8" key="1">
    <citation type="journal article" date="2020" name="Stud. Mycol.">
        <title>101 Dothideomycetes genomes: a test case for predicting lifestyles and emergence of pathogens.</title>
        <authorList>
            <person name="Haridas S."/>
            <person name="Albert R."/>
            <person name="Binder M."/>
            <person name="Bloem J."/>
            <person name="Labutti K."/>
            <person name="Salamov A."/>
            <person name="Andreopoulos B."/>
            <person name="Baker S."/>
            <person name="Barry K."/>
            <person name="Bills G."/>
            <person name="Bluhm B."/>
            <person name="Cannon C."/>
            <person name="Castanera R."/>
            <person name="Culley D."/>
            <person name="Daum C."/>
            <person name="Ezra D."/>
            <person name="Gonzalez J."/>
            <person name="Henrissat B."/>
            <person name="Kuo A."/>
            <person name="Liang C."/>
            <person name="Lipzen A."/>
            <person name="Lutzoni F."/>
            <person name="Magnuson J."/>
            <person name="Mondo S."/>
            <person name="Nolan M."/>
            <person name="Ohm R."/>
            <person name="Pangilinan J."/>
            <person name="Park H.-J."/>
            <person name="Ramirez L."/>
            <person name="Alfaro M."/>
            <person name="Sun H."/>
            <person name="Tritt A."/>
            <person name="Yoshinaga Y."/>
            <person name="Zwiers L.-H."/>
            <person name="Turgeon B."/>
            <person name="Goodwin S."/>
            <person name="Spatafora J."/>
            <person name="Crous P."/>
            <person name="Grigoriev I."/>
        </authorList>
    </citation>
    <scope>NUCLEOTIDE SEQUENCE</scope>
    <source>
        <strain evidence="8">CBS 125425</strain>
    </source>
</reference>
<gene>
    <name evidence="8" type="ORF">EJ04DRAFT_468499</name>
</gene>
<evidence type="ECO:0000256" key="4">
    <source>
        <dbReference type="ARBA" id="ARBA00022679"/>
    </source>
</evidence>
<dbReference type="Pfam" id="PF25106">
    <property type="entry name" value="VWA_4"/>
    <property type="match status" value="1"/>
</dbReference>
<dbReference type="InterPro" id="IPR036465">
    <property type="entry name" value="vWFA_dom_sf"/>
</dbReference>
<dbReference type="InterPro" id="IPR052969">
    <property type="entry name" value="Thr-specific_kinase-like"/>
</dbReference>
<dbReference type="InterPro" id="IPR004166">
    <property type="entry name" value="a-kinase_dom"/>
</dbReference>